<gene>
    <name evidence="1" type="ORF">OY187_21735</name>
</gene>
<dbReference type="RefSeq" id="WP_268787197.1">
    <property type="nucleotide sequence ID" value="NZ_JAPQYE010000011.1"/>
</dbReference>
<organism evidence="1 2">
    <name type="scientific">Mycolicibacterium iranicum</name>
    <name type="common">Mycobacterium iranicum</name>
    <dbReference type="NCBI Taxonomy" id="912594"/>
    <lineage>
        <taxon>Bacteria</taxon>
        <taxon>Bacillati</taxon>
        <taxon>Actinomycetota</taxon>
        <taxon>Actinomycetes</taxon>
        <taxon>Mycobacteriales</taxon>
        <taxon>Mycobacteriaceae</taxon>
        <taxon>Mycolicibacterium</taxon>
    </lineage>
</organism>
<proteinExistence type="predicted"/>
<comment type="caution">
    <text evidence="1">The sequence shown here is derived from an EMBL/GenBank/DDBJ whole genome shotgun (WGS) entry which is preliminary data.</text>
</comment>
<sequence>MQDYRPARLARQPDDRIRCMVAEPLRDRLDGMALYVPRLHLPYRPHRSH</sequence>
<keyword evidence="2" id="KW-1185">Reference proteome</keyword>
<dbReference type="EMBL" id="JAPQYE010000011">
    <property type="protein sequence ID" value="MCZ0730676.1"/>
    <property type="molecule type" value="Genomic_DNA"/>
</dbReference>
<evidence type="ECO:0000313" key="2">
    <source>
        <dbReference type="Proteomes" id="UP001084650"/>
    </source>
</evidence>
<evidence type="ECO:0000313" key="1">
    <source>
        <dbReference type="EMBL" id="MCZ0730676.1"/>
    </source>
</evidence>
<name>A0ABT4HLJ3_MYCIR</name>
<dbReference type="Proteomes" id="UP001084650">
    <property type="component" value="Unassembled WGS sequence"/>
</dbReference>
<accession>A0ABT4HLJ3</accession>
<reference evidence="1" key="1">
    <citation type="submission" date="2022-12" db="EMBL/GenBank/DDBJ databases">
        <title>Whole genome sequence of Mycolicibacterium iranicum strain SBH312.</title>
        <authorList>
            <person name="Jani J."/>
            <person name="Arifin Mustapha Z."/>
            <person name="Ahmed K."/>
            <person name="Kai Ling C."/>
        </authorList>
    </citation>
    <scope>NUCLEOTIDE SEQUENCE</scope>
    <source>
        <strain evidence="1">SBH312</strain>
    </source>
</reference>
<protein>
    <submittedName>
        <fullName evidence="1">Uncharacterized protein</fullName>
    </submittedName>
</protein>